<accession>A0A4Q9DGE3</accession>
<evidence type="ECO:0000313" key="4">
    <source>
        <dbReference type="Proteomes" id="UP000293142"/>
    </source>
</evidence>
<dbReference type="RefSeq" id="WP_131018235.1">
    <property type="nucleotide sequence ID" value="NZ_SIRE01000036.1"/>
</dbReference>
<dbReference type="OrthoDB" id="9806395at2"/>
<evidence type="ECO:0000259" key="2">
    <source>
        <dbReference type="PROSITE" id="PS50234"/>
    </source>
</evidence>
<dbReference type="EMBL" id="SIRE01000036">
    <property type="protein sequence ID" value="TBL69773.1"/>
    <property type="molecule type" value="Genomic_DNA"/>
</dbReference>
<gene>
    <name evidence="3" type="ORF">EYB31_34925</name>
</gene>
<dbReference type="InterPro" id="IPR036465">
    <property type="entry name" value="vWFA_dom_sf"/>
</dbReference>
<dbReference type="Gene3D" id="3.40.50.410">
    <property type="entry name" value="von Willebrand factor, type A domain"/>
    <property type="match status" value="1"/>
</dbReference>
<protein>
    <submittedName>
        <fullName evidence="3">VWA domain-containing protein</fullName>
    </submittedName>
</protein>
<keyword evidence="4" id="KW-1185">Reference proteome</keyword>
<feature type="domain" description="VWFA" evidence="2">
    <location>
        <begin position="22"/>
        <end position="200"/>
    </location>
</feature>
<dbReference type="PIRSF" id="PIRSF020634">
    <property type="entry name" value="TerY_vWA"/>
    <property type="match status" value="1"/>
</dbReference>
<dbReference type="SMART" id="SM00327">
    <property type="entry name" value="VWA"/>
    <property type="match status" value="1"/>
</dbReference>
<comment type="caution">
    <text evidence="3">The sequence shown here is derived from an EMBL/GenBank/DDBJ whole genome shotgun (WGS) entry which is preliminary data.</text>
</comment>
<organism evidence="3 4">
    <name type="scientific">Paenibacillus thalictri</name>
    <dbReference type="NCBI Taxonomy" id="2527873"/>
    <lineage>
        <taxon>Bacteria</taxon>
        <taxon>Bacillati</taxon>
        <taxon>Bacillota</taxon>
        <taxon>Bacilli</taxon>
        <taxon>Bacillales</taxon>
        <taxon>Paenibacillaceae</taxon>
        <taxon>Paenibacillus</taxon>
    </lineage>
</organism>
<evidence type="ECO:0000313" key="3">
    <source>
        <dbReference type="EMBL" id="TBL69773.1"/>
    </source>
</evidence>
<name>A0A4Q9DGE3_9BACL</name>
<dbReference type="Proteomes" id="UP000293142">
    <property type="component" value="Unassembled WGS sequence"/>
</dbReference>
<dbReference type="Pfam" id="PF00092">
    <property type="entry name" value="VWA"/>
    <property type="match status" value="1"/>
</dbReference>
<dbReference type="SUPFAM" id="SSF53300">
    <property type="entry name" value="vWA-like"/>
    <property type="match status" value="1"/>
</dbReference>
<dbReference type="PROSITE" id="PS50234">
    <property type="entry name" value="VWFA"/>
    <property type="match status" value="1"/>
</dbReference>
<reference evidence="3 4" key="1">
    <citation type="submission" date="2019-02" db="EMBL/GenBank/DDBJ databases">
        <title>Paenibacillus sp. nov., isolated from surface-sterilized tissue of Thalictrum simplex L.</title>
        <authorList>
            <person name="Tuo L."/>
        </authorList>
    </citation>
    <scope>NUCLEOTIDE SEQUENCE [LARGE SCALE GENOMIC DNA]</scope>
    <source>
        <strain evidence="3 4">N2SHLJ1</strain>
    </source>
</reference>
<dbReference type="AlphaFoldDB" id="A0A4Q9DGE3"/>
<proteinExistence type="predicted"/>
<dbReference type="InterPro" id="IPR011392">
    <property type="entry name" value="Tellurite-R_TerY"/>
</dbReference>
<dbReference type="InterPro" id="IPR002035">
    <property type="entry name" value="VWF_A"/>
</dbReference>
<feature type="region of interest" description="Disordered" evidence="1">
    <location>
        <begin position="202"/>
        <end position="223"/>
    </location>
</feature>
<sequence>MSDFDQIPFAAEFAENPEPRCPCILLLDTSASMNGNPINELNNGLVAFKDELMADSMAVKRVEVAVVGFGPVQVISDFQSPDLYYPPTLIANGNTPMGGAIEQAVDMLNYRKEVYKQNGVSYYRPWIFLITDGAPTDNWQRAASLVKEGEASKSFMFFAVGVENADISTLSKISVRDPIKLKGLRFRDLFSWLSNSLSSVSHSAPGDQVQLQNPVTPEGWGTI</sequence>
<evidence type="ECO:0000256" key="1">
    <source>
        <dbReference type="SAM" id="MobiDB-lite"/>
    </source>
</evidence>